<reference evidence="2" key="1">
    <citation type="submission" date="2024-01" db="EMBL/GenBank/DDBJ databases">
        <authorList>
            <person name="Webb A."/>
        </authorList>
    </citation>
    <scope>NUCLEOTIDE SEQUENCE</scope>
    <source>
        <strain evidence="2">Pm1</strain>
    </source>
</reference>
<comment type="caution">
    <text evidence="2">The sequence shown here is derived from an EMBL/GenBank/DDBJ whole genome shotgun (WGS) entry which is preliminary data.</text>
</comment>
<evidence type="ECO:0000313" key="2">
    <source>
        <dbReference type="EMBL" id="CAK7931859.1"/>
    </source>
</evidence>
<feature type="chain" id="PRO_5043685010" evidence="1">
    <location>
        <begin position="25"/>
        <end position="230"/>
    </location>
</feature>
<evidence type="ECO:0000313" key="3">
    <source>
        <dbReference type="Proteomes" id="UP001162060"/>
    </source>
</evidence>
<dbReference type="Proteomes" id="UP001162060">
    <property type="component" value="Unassembled WGS sequence"/>
</dbReference>
<name>A0AAV1UFL3_9STRA</name>
<keyword evidence="1" id="KW-0732">Signal</keyword>
<proteinExistence type="predicted"/>
<dbReference type="EMBL" id="CAKLBY020000187">
    <property type="protein sequence ID" value="CAK7931859.1"/>
    <property type="molecule type" value="Genomic_DNA"/>
</dbReference>
<organism evidence="2 3">
    <name type="scientific">Peronospora matthiolae</name>
    <dbReference type="NCBI Taxonomy" id="2874970"/>
    <lineage>
        <taxon>Eukaryota</taxon>
        <taxon>Sar</taxon>
        <taxon>Stramenopiles</taxon>
        <taxon>Oomycota</taxon>
        <taxon>Peronosporomycetes</taxon>
        <taxon>Peronosporales</taxon>
        <taxon>Peronosporaceae</taxon>
        <taxon>Peronospora</taxon>
    </lineage>
</organism>
<gene>
    <name evidence="2" type="ORF">PM001_LOCUS17009</name>
</gene>
<accession>A0AAV1UFL3</accession>
<protein>
    <submittedName>
        <fullName evidence="2">Uncharacterized protein</fullName>
    </submittedName>
</protein>
<sequence length="230" mass="24703">MSPALPRLTVVCSALLLSLSLSHGTQLFGNDASVVQTEATKSWPGLIVNVTHQTAPFPFNSFVLYANPVVTEDGAKVLYDVNAEFKVVNSAYQKWMYYVQTDGYAMSGDSYDQTTCMEWEAYPYALPAVNAIATALMGLSPGAEPDGHDCPGHKYFFQLFKTSHTVCETNPGKMITITGNNLVLTVSYADKMNLKRNGGSSAGCKPVAFPASVAPIGKSLLTGQSLPRTS</sequence>
<feature type="signal peptide" evidence="1">
    <location>
        <begin position="1"/>
        <end position="24"/>
    </location>
</feature>
<dbReference type="AlphaFoldDB" id="A0AAV1UFL3"/>
<evidence type="ECO:0000256" key="1">
    <source>
        <dbReference type="SAM" id="SignalP"/>
    </source>
</evidence>